<keyword evidence="1" id="KW-0732">Signal</keyword>
<evidence type="ECO:0000313" key="3">
    <source>
        <dbReference type="Proteomes" id="UP001335648"/>
    </source>
</evidence>
<feature type="signal peptide" evidence="1">
    <location>
        <begin position="1"/>
        <end position="20"/>
    </location>
</feature>
<reference evidence="2 3" key="1">
    <citation type="journal article" date="2023" name="Mol. Biol. Evol.">
        <title>Genomics of Secondarily Temperate Adaptation in the Only Non-Antarctic Icefish.</title>
        <authorList>
            <person name="Rivera-Colon A.G."/>
            <person name="Rayamajhi N."/>
            <person name="Minhas B.F."/>
            <person name="Madrigal G."/>
            <person name="Bilyk K.T."/>
            <person name="Yoon V."/>
            <person name="Hune M."/>
            <person name="Gregory S."/>
            <person name="Cheng C.H.C."/>
            <person name="Catchen J.M."/>
        </authorList>
    </citation>
    <scope>NUCLEOTIDE SEQUENCE [LARGE SCALE GENOMIC DNA]</scope>
    <source>
        <strain evidence="2">JC2023a</strain>
    </source>
</reference>
<feature type="chain" id="PRO_5042846978" evidence="1">
    <location>
        <begin position="21"/>
        <end position="86"/>
    </location>
</feature>
<accession>A0AAN8C757</accession>
<name>A0AAN8C757_9TELE</name>
<gene>
    <name evidence="2" type="ORF">CesoFtcFv8_010266</name>
</gene>
<dbReference type="Proteomes" id="UP001335648">
    <property type="component" value="Unassembled WGS sequence"/>
</dbReference>
<keyword evidence="3" id="KW-1185">Reference proteome</keyword>
<sequence>MGLNLFKCASFSALTPLTFAILYTCPEASSSKERRQIGRPPSSWQLNTVEVLDLFRGLDQLSPAMEDKWLALLNGRKSVERWRERG</sequence>
<protein>
    <submittedName>
        <fullName evidence="2">Uncharacterized protein</fullName>
    </submittedName>
</protein>
<evidence type="ECO:0000256" key="1">
    <source>
        <dbReference type="SAM" id="SignalP"/>
    </source>
</evidence>
<dbReference type="AlphaFoldDB" id="A0AAN8C757"/>
<dbReference type="EMBL" id="JAULUE010002053">
    <property type="protein sequence ID" value="KAK5897180.1"/>
    <property type="molecule type" value="Genomic_DNA"/>
</dbReference>
<proteinExistence type="predicted"/>
<evidence type="ECO:0000313" key="2">
    <source>
        <dbReference type="EMBL" id="KAK5897180.1"/>
    </source>
</evidence>
<organism evidence="2 3">
    <name type="scientific">Champsocephalus esox</name>
    <name type="common">pike icefish</name>
    <dbReference type="NCBI Taxonomy" id="159716"/>
    <lineage>
        <taxon>Eukaryota</taxon>
        <taxon>Metazoa</taxon>
        <taxon>Chordata</taxon>
        <taxon>Craniata</taxon>
        <taxon>Vertebrata</taxon>
        <taxon>Euteleostomi</taxon>
        <taxon>Actinopterygii</taxon>
        <taxon>Neopterygii</taxon>
        <taxon>Teleostei</taxon>
        <taxon>Neoteleostei</taxon>
        <taxon>Acanthomorphata</taxon>
        <taxon>Eupercaria</taxon>
        <taxon>Perciformes</taxon>
        <taxon>Notothenioidei</taxon>
        <taxon>Channichthyidae</taxon>
        <taxon>Champsocephalus</taxon>
    </lineage>
</organism>
<comment type="caution">
    <text evidence="2">The sequence shown here is derived from an EMBL/GenBank/DDBJ whole genome shotgun (WGS) entry which is preliminary data.</text>
</comment>